<dbReference type="AlphaFoldDB" id="A0A2H3JWK0"/>
<dbReference type="EMBL" id="KB468135">
    <property type="protein sequence ID" value="PCH43279.1"/>
    <property type="molecule type" value="Genomic_DNA"/>
</dbReference>
<accession>A0A2H3JWK0</accession>
<evidence type="ECO:0000313" key="1">
    <source>
        <dbReference type="EMBL" id="PCH43279.1"/>
    </source>
</evidence>
<proteinExistence type="predicted"/>
<reference evidence="1 2" key="1">
    <citation type="journal article" date="2012" name="Science">
        <title>The Paleozoic origin of enzymatic lignin decomposition reconstructed from 31 fungal genomes.</title>
        <authorList>
            <person name="Floudas D."/>
            <person name="Binder M."/>
            <person name="Riley R."/>
            <person name="Barry K."/>
            <person name="Blanchette R.A."/>
            <person name="Henrissat B."/>
            <person name="Martinez A.T."/>
            <person name="Otillar R."/>
            <person name="Spatafora J.W."/>
            <person name="Yadav J.S."/>
            <person name="Aerts A."/>
            <person name="Benoit I."/>
            <person name="Boyd A."/>
            <person name="Carlson A."/>
            <person name="Copeland A."/>
            <person name="Coutinho P.M."/>
            <person name="de Vries R.P."/>
            <person name="Ferreira P."/>
            <person name="Findley K."/>
            <person name="Foster B."/>
            <person name="Gaskell J."/>
            <person name="Glotzer D."/>
            <person name="Gorecki P."/>
            <person name="Heitman J."/>
            <person name="Hesse C."/>
            <person name="Hori C."/>
            <person name="Igarashi K."/>
            <person name="Jurgens J.A."/>
            <person name="Kallen N."/>
            <person name="Kersten P."/>
            <person name="Kohler A."/>
            <person name="Kuees U."/>
            <person name="Kumar T.K.A."/>
            <person name="Kuo A."/>
            <person name="LaButti K."/>
            <person name="Larrondo L.F."/>
            <person name="Lindquist E."/>
            <person name="Ling A."/>
            <person name="Lombard V."/>
            <person name="Lucas S."/>
            <person name="Lundell T."/>
            <person name="Martin R."/>
            <person name="McLaughlin D.J."/>
            <person name="Morgenstern I."/>
            <person name="Morin E."/>
            <person name="Murat C."/>
            <person name="Nagy L.G."/>
            <person name="Nolan M."/>
            <person name="Ohm R.A."/>
            <person name="Patyshakuliyeva A."/>
            <person name="Rokas A."/>
            <person name="Ruiz-Duenas F.J."/>
            <person name="Sabat G."/>
            <person name="Salamov A."/>
            <person name="Samejima M."/>
            <person name="Schmutz J."/>
            <person name="Slot J.C."/>
            <person name="St John F."/>
            <person name="Stenlid J."/>
            <person name="Sun H."/>
            <person name="Sun S."/>
            <person name="Syed K."/>
            <person name="Tsang A."/>
            <person name="Wiebenga A."/>
            <person name="Young D."/>
            <person name="Pisabarro A."/>
            <person name="Eastwood D.C."/>
            <person name="Martin F."/>
            <person name="Cullen D."/>
            <person name="Grigoriev I.V."/>
            <person name="Hibbett D.S."/>
        </authorList>
    </citation>
    <scope>NUCLEOTIDE SEQUENCE [LARGE SCALE GENOMIC DNA]</scope>
    <source>
        <strain evidence="1 2">MD-104</strain>
    </source>
</reference>
<protein>
    <submittedName>
        <fullName evidence="1">Uncharacterized protein</fullName>
    </submittedName>
</protein>
<name>A0A2H3JWK0_WOLCO</name>
<organism evidence="1 2">
    <name type="scientific">Wolfiporia cocos (strain MD-104)</name>
    <name type="common">Brown rot fungus</name>
    <dbReference type="NCBI Taxonomy" id="742152"/>
    <lineage>
        <taxon>Eukaryota</taxon>
        <taxon>Fungi</taxon>
        <taxon>Dikarya</taxon>
        <taxon>Basidiomycota</taxon>
        <taxon>Agaricomycotina</taxon>
        <taxon>Agaricomycetes</taxon>
        <taxon>Polyporales</taxon>
        <taxon>Phaeolaceae</taxon>
        <taxon>Wolfiporia</taxon>
    </lineage>
</organism>
<gene>
    <name evidence="1" type="ORF">WOLCODRAFT_138275</name>
</gene>
<dbReference type="Proteomes" id="UP000218811">
    <property type="component" value="Unassembled WGS sequence"/>
</dbReference>
<evidence type="ECO:0000313" key="2">
    <source>
        <dbReference type="Proteomes" id="UP000218811"/>
    </source>
</evidence>
<sequence length="157" mass="16717">MYVHCAYGDILLLSETNHCIMMFETRLLTSIQMSVLLPCSIRIQNERLAKMNETLAPPILRSCQSLTSQGPYTNLASVDPSIATLPALVTPTPDPVSSSALPDTDTSATTIAALSPPNLLDALVTTAHFIPASTSYATALCTVTQGILFTTPHPLST</sequence>
<keyword evidence="2" id="KW-1185">Reference proteome</keyword>